<proteinExistence type="predicted"/>
<dbReference type="Proteomes" id="UP001596170">
    <property type="component" value="Unassembled WGS sequence"/>
</dbReference>
<gene>
    <name evidence="1" type="ORF">ACFPYN_03045</name>
</gene>
<accession>A0ABW1L3U4</accession>
<keyword evidence="2" id="KW-1185">Reference proteome</keyword>
<name>A0ABW1L3U4_9BACL</name>
<reference evidence="2" key="1">
    <citation type="journal article" date="2019" name="Int. J. Syst. Evol. Microbiol.">
        <title>The Global Catalogue of Microorganisms (GCM) 10K type strain sequencing project: providing services to taxonomists for standard genome sequencing and annotation.</title>
        <authorList>
            <consortium name="The Broad Institute Genomics Platform"/>
            <consortium name="The Broad Institute Genome Sequencing Center for Infectious Disease"/>
            <person name="Wu L."/>
            <person name="Ma J."/>
        </authorList>
    </citation>
    <scope>NUCLEOTIDE SEQUENCE [LARGE SCALE GENOMIC DNA]</scope>
    <source>
        <strain evidence="2">CCUG 54527</strain>
    </source>
</reference>
<protein>
    <recommendedName>
        <fullName evidence="3">Phage gp6-like head-tail connector protein</fullName>
    </recommendedName>
</protein>
<evidence type="ECO:0000313" key="2">
    <source>
        <dbReference type="Proteomes" id="UP001596170"/>
    </source>
</evidence>
<comment type="caution">
    <text evidence="1">The sequence shown here is derived from an EMBL/GenBank/DDBJ whole genome shotgun (WGS) entry which is preliminary data.</text>
</comment>
<dbReference type="EMBL" id="JBHSRI010000002">
    <property type="protein sequence ID" value="MFC6038424.1"/>
    <property type="molecule type" value="Genomic_DNA"/>
</dbReference>
<dbReference type="RefSeq" id="WP_377732442.1">
    <property type="nucleotide sequence ID" value="NZ_JBHSRI010000002.1"/>
</dbReference>
<sequence length="96" mass="11260">MDFLTDLKGRLNVTWSDDDQDLIKIIERSKAYFNDIVGSELEFVDDLVVQELLLERCRYVFNNAADDFLINFSDDLMRLRMRVAIKLRGEANVEII</sequence>
<evidence type="ECO:0008006" key="3">
    <source>
        <dbReference type="Google" id="ProtNLM"/>
    </source>
</evidence>
<organism evidence="1 2">
    <name type="scientific">Paenisporosarcina macmurdoensis</name>
    <dbReference type="NCBI Taxonomy" id="212659"/>
    <lineage>
        <taxon>Bacteria</taxon>
        <taxon>Bacillati</taxon>
        <taxon>Bacillota</taxon>
        <taxon>Bacilli</taxon>
        <taxon>Bacillales</taxon>
        <taxon>Caryophanaceae</taxon>
        <taxon>Paenisporosarcina</taxon>
    </lineage>
</organism>
<evidence type="ECO:0000313" key="1">
    <source>
        <dbReference type="EMBL" id="MFC6038424.1"/>
    </source>
</evidence>